<feature type="compositionally biased region" description="Polar residues" evidence="7">
    <location>
        <begin position="964"/>
        <end position="977"/>
    </location>
</feature>
<dbReference type="PROSITE" id="PS51755">
    <property type="entry name" value="OMPR_PHOB"/>
    <property type="match status" value="1"/>
</dbReference>
<dbReference type="GO" id="GO:0000160">
    <property type="term" value="P:phosphorelay signal transduction system"/>
    <property type="evidence" value="ECO:0007669"/>
    <property type="project" value="InterPro"/>
</dbReference>
<dbReference type="Pfam" id="PF03704">
    <property type="entry name" value="BTAD"/>
    <property type="match status" value="1"/>
</dbReference>
<evidence type="ECO:0000256" key="6">
    <source>
        <dbReference type="PROSITE-ProRule" id="PRU01091"/>
    </source>
</evidence>
<dbReference type="CDD" id="cd15831">
    <property type="entry name" value="BTAD"/>
    <property type="match status" value="1"/>
</dbReference>
<dbReference type="KEGG" id="psuu:Psuf_007320"/>
<dbReference type="Proteomes" id="UP000503011">
    <property type="component" value="Chromosome"/>
</dbReference>
<evidence type="ECO:0000313" key="9">
    <source>
        <dbReference type="EMBL" id="BCB83419.1"/>
    </source>
</evidence>
<dbReference type="GO" id="GO:0043531">
    <property type="term" value="F:ADP binding"/>
    <property type="evidence" value="ECO:0007669"/>
    <property type="project" value="InterPro"/>
</dbReference>
<reference evidence="9 10" key="2">
    <citation type="submission" date="2020-03" db="EMBL/GenBank/DDBJ databases">
        <authorList>
            <person name="Ichikawa N."/>
            <person name="Kimura A."/>
            <person name="Kitahashi Y."/>
            <person name="Uohara A."/>
        </authorList>
    </citation>
    <scope>NUCLEOTIDE SEQUENCE [LARGE SCALE GENOMIC DNA]</scope>
    <source>
        <strain evidence="9 10">NBRC 105367</strain>
    </source>
</reference>
<dbReference type="InterPro" id="IPR051677">
    <property type="entry name" value="AfsR-DnrI-RedD_regulator"/>
</dbReference>
<name>A0A6F8YBL3_9ACTN</name>
<sequence length="985" mass="105625">MVTFRILGPLEVDGAEGRPVPLTATKPRTLLGLLLLHANRPVGVSTLSEALWPLKPPRTAAGALRTHVSNLRTSLRLTGLTARPPGYQIDVDPYDLDMLLFDRLAGEGHRAAARGDLSGAADRWERALSQWRGRPLDGLEVGAAAESTLADLAERRLTVLEHWAQARLALGGHAGMLPALAAAATEQPLRERLHEMAMLALYRSGRQAEALEMFRQLRRRLVADLGVEPGHALQRLQRQILSADPALDPPGGTATVSTGPPAPRQLPPDIAAFTGRHREVTSARARLAASPLRPAPLVAIDGPGGVGKSALAVYLAHRLTHHFPDGQLYVDLQGATAGLRPLPPLEVLGRFLRALGVRGSDVATVDEASAAFRDATAGRRLLVLLDNAHDAEQVRPLLPAGARTAVLLTSRPVLSTLDNAAHVHLDVLPPAEAMLLLSRLAGADRVAADPGGAQRVATWCGCLPLALRIAGARLAARPTWPVRELADRLSDTRRRLDELRFGELGVRSSFQVSYELLRDGVEAEDRAAARAFPLITLPDAADLSLPAAAALLDVPPAEAERILDRLVDCQLLASPAPGRFRLHDLLRLFGRSVTTSDDGALVRLLRWYTARAWQAYRLLRPADGRPSTAGEWAEGGTPFPDVDSALDWLEAERANLLAAVHQVARTPALPAAAATSLARALFAFFHVRGYLNDWVEVNELARAAARRAGDPIAEAHASRDLGAAFEVRGEYPKALDCLREALDRYAAAGDRAGEAACLNGLGTVFDSLGRHAEAAGCLERSLAIVRDLGDRHGQAISLNNLGDVYCGLGAYDRAEASLREALTIFRGNGNRRSQAAALHNLAQVYDRRGSLPAAQSCYEESYAMFLDLGVSVGQATVLTRLGRLHRLRGRHAEALDRLGTALELAEKVDERRSAAACLRELGATHAEMGDAAAARAAWERALAIFDALDVPEAGEVRALLRSTVTPSRGVPQSSSPQDPHARNAI</sequence>
<protein>
    <submittedName>
        <fullName evidence="9">Regulatory protein AfsR</fullName>
    </submittedName>
</protein>
<evidence type="ECO:0000256" key="5">
    <source>
        <dbReference type="PROSITE-ProRule" id="PRU00339"/>
    </source>
</evidence>
<proteinExistence type="inferred from homology"/>
<dbReference type="InterPro" id="IPR001867">
    <property type="entry name" value="OmpR/PhoB-type_DNA-bd"/>
</dbReference>
<organism evidence="9 10">
    <name type="scientific">Phytohabitans suffuscus</name>
    <dbReference type="NCBI Taxonomy" id="624315"/>
    <lineage>
        <taxon>Bacteria</taxon>
        <taxon>Bacillati</taxon>
        <taxon>Actinomycetota</taxon>
        <taxon>Actinomycetes</taxon>
        <taxon>Micromonosporales</taxon>
        <taxon>Micromonosporaceae</taxon>
    </lineage>
</organism>
<feature type="repeat" description="TPR" evidence="5">
    <location>
        <begin position="875"/>
        <end position="908"/>
    </location>
</feature>
<dbReference type="GO" id="GO:0006355">
    <property type="term" value="P:regulation of DNA-templated transcription"/>
    <property type="evidence" value="ECO:0007669"/>
    <property type="project" value="InterPro"/>
</dbReference>
<comment type="similarity">
    <text evidence="1">Belongs to the AfsR/DnrI/RedD regulatory family.</text>
</comment>
<dbReference type="PRINTS" id="PR00364">
    <property type="entry name" value="DISEASERSIST"/>
</dbReference>
<dbReference type="Gene3D" id="3.40.50.300">
    <property type="entry name" value="P-loop containing nucleotide triphosphate hydrolases"/>
    <property type="match status" value="1"/>
</dbReference>
<dbReference type="InterPro" id="IPR016032">
    <property type="entry name" value="Sig_transdc_resp-reg_C-effctor"/>
</dbReference>
<keyword evidence="3 6" id="KW-0238">DNA-binding</keyword>
<dbReference type="SUPFAM" id="SSF46894">
    <property type="entry name" value="C-terminal effector domain of the bipartite response regulators"/>
    <property type="match status" value="1"/>
</dbReference>
<dbReference type="SMART" id="SM00862">
    <property type="entry name" value="Trans_reg_C"/>
    <property type="match status" value="1"/>
</dbReference>
<evidence type="ECO:0000256" key="3">
    <source>
        <dbReference type="ARBA" id="ARBA00023125"/>
    </source>
</evidence>
<gene>
    <name evidence="9" type="primary">afsR</name>
    <name evidence="9" type="ORF">Psuf_007320</name>
</gene>
<evidence type="ECO:0000256" key="2">
    <source>
        <dbReference type="ARBA" id="ARBA00023015"/>
    </source>
</evidence>
<feature type="domain" description="OmpR/PhoB-type" evidence="8">
    <location>
        <begin position="1"/>
        <end position="91"/>
    </location>
</feature>
<dbReference type="SUPFAM" id="SSF52540">
    <property type="entry name" value="P-loop containing nucleoside triphosphate hydrolases"/>
    <property type="match status" value="1"/>
</dbReference>
<feature type="region of interest" description="Disordered" evidence="7">
    <location>
        <begin position="964"/>
        <end position="985"/>
    </location>
</feature>
<evidence type="ECO:0000259" key="8">
    <source>
        <dbReference type="PROSITE" id="PS51755"/>
    </source>
</evidence>
<keyword evidence="10" id="KW-1185">Reference proteome</keyword>
<dbReference type="RefSeq" id="WP_173153748.1">
    <property type="nucleotide sequence ID" value="NZ_AP022871.1"/>
</dbReference>
<dbReference type="PANTHER" id="PTHR35807">
    <property type="entry name" value="TRANSCRIPTIONAL REGULATOR REDD-RELATED"/>
    <property type="match status" value="1"/>
</dbReference>
<dbReference type="SMART" id="SM00028">
    <property type="entry name" value="TPR"/>
    <property type="match status" value="6"/>
</dbReference>
<dbReference type="PANTHER" id="PTHR35807:SF1">
    <property type="entry name" value="TRANSCRIPTIONAL REGULATOR REDD"/>
    <property type="match status" value="1"/>
</dbReference>
<keyword evidence="4" id="KW-0804">Transcription</keyword>
<dbReference type="InterPro" id="IPR019734">
    <property type="entry name" value="TPR_rpt"/>
</dbReference>
<dbReference type="SUPFAM" id="SSF48452">
    <property type="entry name" value="TPR-like"/>
    <property type="match status" value="3"/>
</dbReference>
<dbReference type="InterPro" id="IPR036388">
    <property type="entry name" value="WH-like_DNA-bd_sf"/>
</dbReference>
<dbReference type="GO" id="GO:0003677">
    <property type="term" value="F:DNA binding"/>
    <property type="evidence" value="ECO:0007669"/>
    <property type="project" value="UniProtKB-UniRule"/>
</dbReference>
<reference evidence="9 10" key="1">
    <citation type="submission" date="2020-03" db="EMBL/GenBank/DDBJ databases">
        <title>Whole genome shotgun sequence of Phytohabitans suffuscus NBRC 105367.</title>
        <authorList>
            <person name="Komaki H."/>
            <person name="Tamura T."/>
        </authorList>
    </citation>
    <scope>NUCLEOTIDE SEQUENCE [LARGE SCALE GENOMIC DNA]</scope>
    <source>
        <strain evidence="9 10">NBRC 105367</strain>
    </source>
</reference>
<dbReference type="InterPro" id="IPR027417">
    <property type="entry name" value="P-loop_NTPase"/>
</dbReference>
<accession>A0A6F8YBL3</accession>
<evidence type="ECO:0000256" key="7">
    <source>
        <dbReference type="SAM" id="MobiDB-lite"/>
    </source>
</evidence>
<dbReference type="Pfam" id="PF13424">
    <property type="entry name" value="TPR_12"/>
    <property type="match status" value="3"/>
</dbReference>
<dbReference type="Gene3D" id="1.10.10.10">
    <property type="entry name" value="Winged helix-like DNA-binding domain superfamily/Winged helix DNA-binding domain"/>
    <property type="match status" value="1"/>
</dbReference>
<dbReference type="InterPro" id="IPR005158">
    <property type="entry name" value="BTAD"/>
</dbReference>
<dbReference type="SMART" id="SM01043">
    <property type="entry name" value="BTAD"/>
    <property type="match status" value="1"/>
</dbReference>
<evidence type="ECO:0000313" key="10">
    <source>
        <dbReference type="Proteomes" id="UP000503011"/>
    </source>
</evidence>
<evidence type="ECO:0000256" key="4">
    <source>
        <dbReference type="ARBA" id="ARBA00023163"/>
    </source>
</evidence>
<evidence type="ECO:0000256" key="1">
    <source>
        <dbReference type="ARBA" id="ARBA00005820"/>
    </source>
</evidence>
<feature type="DNA-binding region" description="OmpR/PhoB-type" evidence="6">
    <location>
        <begin position="1"/>
        <end position="91"/>
    </location>
</feature>
<dbReference type="Gene3D" id="1.25.40.10">
    <property type="entry name" value="Tetratricopeptide repeat domain"/>
    <property type="match status" value="2"/>
</dbReference>
<keyword evidence="5" id="KW-0802">TPR repeat</keyword>
<dbReference type="AlphaFoldDB" id="A0A6F8YBL3"/>
<dbReference type="InterPro" id="IPR011990">
    <property type="entry name" value="TPR-like_helical_dom_sf"/>
</dbReference>
<keyword evidence="2" id="KW-0805">Transcription regulation</keyword>
<dbReference type="EMBL" id="AP022871">
    <property type="protein sequence ID" value="BCB83419.1"/>
    <property type="molecule type" value="Genomic_DNA"/>
</dbReference>
<dbReference type="PROSITE" id="PS50005">
    <property type="entry name" value="TPR"/>
    <property type="match status" value="1"/>
</dbReference>